<reference evidence="10" key="1">
    <citation type="submission" date="2022-10" db="EMBL/GenBank/DDBJ databases">
        <authorList>
            <person name="Chen Y."/>
            <person name="Dougan E. K."/>
            <person name="Chan C."/>
            <person name="Rhodes N."/>
            <person name="Thang M."/>
        </authorList>
    </citation>
    <scope>NUCLEOTIDE SEQUENCE</scope>
</reference>
<evidence type="ECO:0000256" key="3">
    <source>
        <dbReference type="ARBA" id="ARBA00022801"/>
    </source>
</evidence>
<feature type="compositionally biased region" description="Acidic residues" evidence="5">
    <location>
        <begin position="62"/>
        <end position="80"/>
    </location>
</feature>
<feature type="domain" description="Glycoside hydrolase family 5 C-terminal" evidence="9">
    <location>
        <begin position="2168"/>
        <end position="2221"/>
    </location>
</feature>
<feature type="domain" description="EcxA zinc-binding" evidence="8">
    <location>
        <begin position="1624"/>
        <end position="1736"/>
    </location>
</feature>
<feature type="transmembrane region" description="Helical" evidence="6">
    <location>
        <begin position="456"/>
        <end position="482"/>
    </location>
</feature>
<dbReference type="PANTHER" id="PTHR23409:SF18">
    <property type="entry name" value="RIBONUCLEOSIDE-DIPHOSPHATE REDUCTASE SUBUNIT M2"/>
    <property type="match status" value="1"/>
</dbReference>
<keyword evidence="6" id="KW-1133">Transmembrane helix</keyword>
<dbReference type="InterPro" id="IPR041036">
    <property type="entry name" value="GH5_C"/>
</dbReference>
<dbReference type="InterPro" id="IPR000358">
    <property type="entry name" value="RNR_small_fam"/>
</dbReference>
<dbReference type="SUPFAM" id="SSF51445">
    <property type="entry name" value="(Trans)glycosidases"/>
    <property type="match status" value="1"/>
</dbReference>
<reference evidence="11 12" key="2">
    <citation type="submission" date="2024-05" db="EMBL/GenBank/DDBJ databases">
        <authorList>
            <person name="Chen Y."/>
            <person name="Shah S."/>
            <person name="Dougan E. K."/>
            <person name="Thang M."/>
            <person name="Chan C."/>
        </authorList>
    </citation>
    <scope>NUCLEOTIDE SEQUENCE [LARGE SCALE GENOMIC DNA]</scope>
</reference>
<dbReference type="Pfam" id="PF16313">
    <property type="entry name" value="DUF4953"/>
    <property type="match status" value="2"/>
</dbReference>
<dbReference type="Gene3D" id="2.60.40.1180">
    <property type="entry name" value="Golgi alpha-mannosidase II"/>
    <property type="match status" value="1"/>
</dbReference>
<evidence type="ECO:0000256" key="6">
    <source>
        <dbReference type="SAM" id="Phobius"/>
    </source>
</evidence>
<sequence>LLCLLVAHAQLVDLDDRPALNCLQHHATHRPRQRLSEAWQDRSHRSHSQPPGPSRSKKDKGDDQEWESFPDDGYEDDLEPCGEMKGAPDFMRLSVSASDPMFLQLDISVLQHQRKAPEPHCAITVTGVTGACTSTKRHMVSAEHVLSTCGAQQSDQVPILVTAMSEALTGPRGDRATGRQGLDGSYSDEDGFDQTRAMPLEDTENTLLFLQLSEDGQGVDIYKPGFDIRTDDIQSLQALAEGLGDGWLGSLERVRCSEDRDGAMALSKESTAILTILVLMVVLGTFLGPVATSEGKPLIPAAEGTLTGLLIAVALVPKAPATAPERCFRYAAAALVVGVTLIVMTYPLHMTLLPSPCAAHWRSWLMGEAFEASFSVAFASPKSRFVSFVAQEYACGPNNPVRERMSKVYCIATNWFCWVIWALEDYTDWCKKTVDAHEQVDGSKWLATGSMWPHRLVAGGLLGIIAAGALCTQLARFIHIYLGTGDEWTTVSGISAAIMLPIWIYFAWLHAQAFEANRRVLKEDSELPGAVVVQVKWALRVLRTELQAGLILSIITGAHWALTGVVGLFGVEKYSEAYFVLLHCLKRLAGIADAWGLLMLSGLLQRNGGHAVKPPVPTHRGDRDSPDDAVWTAKVEELAHRGVRVGDLMDFYQQLLEGQVMPSFDPRYSQTSDVAREAVIPMSRVDEDGFALASIWNQQRPCLAGRMVTHNWGNRFSHLVAAILADATGQAYFADVVDALQTLEDFAEFRDSLQNTEQVMDATYWVCVFSVNQHASICGGFGPCPDTAYAYTQWDAKRRNSVTGEIFPLCGCKRKKYFNNEAALTELNKFDDLMRFLAENVPDFVHVTVADDDLDVFKRAWCVAELVEGSALNIRQTLLIHSTACLDKNYSKLKTLDIQACEASRAEDKDQILSRIDDIQGFNEYLGWLVFDAEGIFSGFLDGEGPSSSHLIWKEKVEPIVVDAKKLIWAGFFVVGSSAVHRSSSDLPPRLRKMQRVIVSFMLGAETSAKLRSCKAEHFAQKQTPSVGRCPLFLLFHDSTAMEALGAVPVPVSSVSAKFKELEKDDPLLKPNARRWVLLPIQYSGIFEMYKKHEASFWTAEEIDLAADAKDWQGLTENEQHFVKHILAFFAASDGIVLENLATNFSTEIQVPEARAFYGFQMAMENIHSETYSLLIEQYIKDPAEKDHVFNAIATMPAVQEKAKWAVQWMNQECSFAERIVAFAAVEGVLFSGSFCAIYWLKKRGLMPGLCFSNELISRDEGLHADFACLIYGLLQNKLPEEVVHNIIKGAVDAERKFICEALPCDLIGMNADLMATYIEFVADRLLCALGHSKLFNAANPFDWMELISLQGKTNFFEKRVGDYQKAGYILPFKSRFVCGVLAGQEARSAREVVGFSLVLLPKTPMMPRASDDRLLFFTSDFQDVGYRQAVAGEAPSHEVDRDSAVIWRYNLEALPERQIRVYVDPSVPRRWREWFRQGIEAWNDAFPFHTSRTVRGILPGDKDWPKDYDISDARFSTISWDLSDEVVSMGVAKVDPRSGEIIKSDIVMSSGWVKAWLQDLDDLAPGLTHDYLPRGPSARTLGLLQQGSDVNTGIRVEKGHKSATVTGLRSWRSWRSSTLNATELEELLGAGLKAVVMHETGHILGLRHNFKGSLGITLECLKDKNCTAQNGLSASVMDYLPANIPDAHDPQKVHVFNPVIGGYDKLAIAFGYTPIKDVWPPRVAPELQQILKAAEAFEVSFMWRLLAVCVAAHAAELGQISVDPETGHFIDKYGRVRIFHGVNAVLKESPWLPKTDDFTEDSLDPKTMDFLQDWGFNVVRLGVMWPGVEPTPGQIDQSYLKRVGQLSADLAQRGIYTIADLHQDLGSRHFCGEGVPEAYVEELMKDPKSQMFQAPRFPQPFPDMPVNASGFPDLDRCLSRQFFEYYSTYQVGALFSELYRAGSNLQNGFLRFWGAVSNEFKDASHLLAYELLNEPSGTCLKASDTFGCRLKGRAMPLRFNNHVEAYLLTPLYQAAARVIRGNSAKQVIFYEGTPLPKIGVDVFPAPALGTDPQQALAYHIYCAPGDGDNWPAGLLCEAAQSIFEGTYYPFLHKHSMPGFMTEFGAVRGNKNEVKHISNLLHAADKHMQSWTYWQLKRFHDFTTSNDGEAIFTQDGKVEVNKLSALSRTYAQAIAGKPLHMEYDSFKRSFSLDFVATVKDAPTEIYLNEELHYPTGYGFSVCYDDGESGEDPKCMAYDMSQEPITYFEQEIERYIAAHKRLLEMSVAPGEPYRLYGEAVAAMLDRTKSIGEKLVHWLGGIEDHFLHRGEMSFSARPIDPLQQQRALALLLRILRPSENGLTPPEENLPFLMEGEEADVTSVDISNLVHQMTGDLLRKLLRPKRMLQIYRQQLLSTGPKVFSLDDLLNELLVTLLEPGLTRAASRKSLLPQEMDLQLLLVSAMKDLYMETSTRSETDVQVDKDAESRHAQKKSAKLQMDFLEVFSSAGAAEDQVCAGEGRILVRNISGEGFLVIIRLQKLSKGPTMVLLQEP</sequence>
<dbReference type="Pfam" id="PF00268">
    <property type="entry name" value="Ribonuc_red_sm"/>
    <property type="match status" value="1"/>
</dbReference>
<feature type="region of interest" description="Disordered" evidence="5">
    <location>
        <begin position="169"/>
        <end position="190"/>
    </location>
</feature>
<dbReference type="Pfam" id="PF18564">
    <property type="entry name" value="Glyco_hydro_5_C"/>
    <property type="match status" value="1"/>
</dbReference>
<dbReference type="GO" id="GO:1901136">
    <property type="term" value="P:carbohydrate derivative catabolic process"/>
    <property type="evidence" value="ECO:0007669"/>
    <property type="project" value="UniProtKB-ARBA"/>
</dbReference>
<feature type="transmembrane region" description="Helical" evidence="6">
    <location>
        <begin position="328"/>
        <end position="349"/>
    </location>
</feature>
<dbReference type="Gene3D" id="1.10.620.20">
    <property type="entry name" value="Ribonucleotide Reductase, subunit A"/>
    <property type="match status" value="1"/>
</dbReference>
<protein>
    <submittedName>
        <fullName evidence="11">Ribonucleoside-diphosphate reductase small chain A (Ribonucleoside-diphosphate reductase R2A subunit ) (AtRNR2) (Protein R2at) (Ribonucleotide reductase small subunit A)</fullName>
    </submittedName>
</protein>
<dbReference type="InterPro" id="IPR001547">
    <property type="entry name" value="Glyco_hydro_5"/>
</dbReference>
<evidence type="ECO:0000256" key="1">
    <source>
        <dbReference type="ARBA" id="ARBA00005641"/>
    </source>
</evidence>
<dbReference type="InterPro" id="IPR032534">
    <property type="entry name" value="EcxA_zinc-bd"/>
</dbReference>
<dbReference type="GO" id="GO:0004553">
    <property type="term" value="F:hydrolase activity, hydrolyzing O-glycosyl compounds"/>
    <property type="evidence" value="ECO:0007669"/>
    <property type="project" value="InterPro"/>
</dbReference>
<feature type="domain" description="EcxA zinc-binding" evidence="8">
    <location>
        <begin position="2224"/>
        <end position="2412"/>
    </location>
</feature>
<dbReference type="InterPro" id="IPR024079">
    <property type="entry name" value="MetalloPept_cat_dom_sf"/>
</dbReference>
<keyword evidence="6" id="KW-0812">Transmembrane</keyword>
<dbReference type="GO" id="GO:0016042">
    <property type="term" value="P:lipid catabolic process"/>
    <property type="evidence" value="ECO:0007669"/>
    <property type="project" value="UniProtKB-ARBA"/>
</dbReference>
<dbReference type="GO" id="GO:0000272">
    <property type="term" value="P:polysaccharide catabolic process"/>
    <property type="evidence" value="ECO:0007669"/>
    <property type="project" value="InterPro"/>
</dbReference>
<keyword evidence="12" id="KW-1185">Reference proteome</keyword>
<evidence type="ECO:0000313" key="10">
    <source>
        <dbReference type="EMBL" id="CAI4018812.1"/>
    </source>
</evidence>
<dbReference type="Gene3D" id="3.20.20.80">
    <property type="entry name" value="Glycosidases"/>
    <property type="match status" value="1"/>
</dbReference>
<dbReference type="InterPro" id="IPR033909">
    <property type="entry name" value="RNR_small"/>
</dbReference>
<evidence type="ECO:0000259" key="7">
    <source>
        <dbReference type="Pfam" id="PF00150"/>
    </source>
</evidence>
<dbReference type="CDD" id="cd01049">
    <property type="entry name" value="RNRR2"/>
    <property type="match status" value="1"/>
</dbReference>
<keyword evidence="4" id="KW-0326">Glycosidase</keyword>
<evidence type="ECO:0000313" key="11">
    <source>
        <dbReference type="EMBL" id="CAL4806124.1"/>
    </source>
</evidence>
<feature type="transmembrane region" description="Helical" evidence="6">
    <location>
        <begin position="272"/>
        <end position="292"/>
    </location>
</feature>
<evidence type="ECO:0000256" key="2">
    <source>
        <dbReference type="ARBA" id="ARBA00009303"/>
    </source>
</evidence>
<feature type="region of interest" description="Disordered" evidence="5">
    <location>
        <begin position="28"/>
        <end position="85"/>
    </location>
</feature>
<comment type="similarity">
    <text evidence="2">Belongs to the ribonucleoside diphosphate reductase small chain family.</text>
</comment>
<accession>A0A9P1GQ19</accession>
<feature type="domain" description="Glycoside hydrolase family 5" evidence="7">
    <location>
        <begin position="1806"/>
        <end position="2137"/>
    </location>
</feature>
<proteinExistence type="inferred from homology"/>
<comment type="caution">
    <text evidence="10">The sequence shown here is derived from an EMBL/GenBank/DDBJ whole genome shotgun (WGS) entry which is preliminary data.</text>
</comment>
<dbReference type="GO" id="GO:0016491">
    <property type="term" value="F:oxidoreductase activity"/>
    <property type="evidence" value="ECO:0007669"/>
    <property type="project" value="InterPro"/>
</dbReference>
<evidence type="ECO:0000256" key="5">
    <source>
        <dbReference type="SAM" id="MobiDB-lite"/>
    </source>
</evidence>
<dbReference type="Gene3D" id="3.40.390.10">
    <property type="entry name" value="Collagenase (Catalytic Domain)"/>
    <property type="match status" value="1"/>
</dbReference>
<feature type="non-terminal residue" evidence="10">
    <location>
        <position position="1"/>
    </location>
</feature>
<dbReference type="EMBL" id="CAMXCT010006715">
    <property type="protein sequence ID" value="CAI4018812.1"/>
    <property type="molecule type" value="Genomic_DNA"/>
</dbReference>
<dbReference type="SUPFAM" id="SSF47240">
    <property type="entry name" value="Ferritin-like"/>
    <property type="match status" value="1"/>
</dbReference>
<evidence type="ECO:0000256" key="4">
    <source>
        <dbReference type="ARBA" id="ARBA00023295"/>
    </source>
</evidence>
<dbReference type="Pfam" id="PF00150">
    <property type="entry name" value="Cellulase"/>
    <property type="match status" value="1"/>
</dbReference>
<dbReference type="PANTHER" id="PTHR23409">
    <property type="entry name" value="RIBONUCLEOSIDE-DIPHOSPHATE REDUCTASE SMALL CHAIN"/>
    <property type="match status" value="1"/>
</dbReference>
<dbReference type="PROSITE" id="PS00659">
    <property type="entry name" value="GLYCOSYL_HYDROL_F5"/>
    <property type="match status" value="1"/>
</dbReference>
<evidence type="ECO:0000259" key="8">
    <source>
        <dbReference type="Pfam" id="PF16313"/>
    </source>
</evidence>
<dbReference type="GO" id="GO:0008237">
    <property type="term" value="F:metallopeptidase activity"/>
    <property type="evidence" value="ECO:0007669"/>
    <property type="project" value="InterPro"/>
</dbReference>
<evidence type="ECO:0000259" key="9">
    <source>
        <dbReference type="Pfam" id="PF18564"/>
    </source>
</evidence>
<dbReference type="EMBL" id="CAMXCT030006715">
    <property type="protein sequence ID" value="CAL4806124.1"/>
    <property type="molecule type" value="Genomic_DNA"/>
</dbReference>
<name>A0A9P1GQ19_9DINO</name>
<dbReference type="InterPro" id="IPR018087">
    <property type="entry name" value="Glyco_hydro_5_CS"/>
</dbReference>
<organism evidence="10">
    <name type="scientific">Cladocopium goreaui</name>
    <dbReference type="NCBI Taxonomy" id="2562237"/>
    <lineage>
        <taxon>Eukaryota</taxon>
        <taxon>Sar</taxon>
        <taxon>Alveolata</taxon>
        <taxon>Dinophyceae</taxon>
        <taxon>Suessiales</taxon>
        <taxon>Symbiodiniaceae</taxon>
        <taxon>Cladocopium</taxon>
    </lineage>
</organism>
<dbReference type="InterPro" id="IPR017853">
    <property type="entry name" value="GH"/>
</dbReference>
<dbReference type="EMBL" id="CAMXCT020006715">
    <property type="protein sequence ID" value="CAL1172187.1"/>
    <property type="molecule type" value="Genomic_DNA"/>
</dbReference>
<evidence type="ECO:0000313" key="12">
    <source>
        <dbReference type="Proteomes" id="UP001152797"/>
    </source>
</evidence>
<feature type="transmembrane region" description="Helical" evidence="6">
    <location>
        <begin position="550"/>
        <end position="571"/>
    </location>
</feature>
<feature type="transmembrane region" description="Helical" evidence="6">
    <location>
        <begin position="298"/>
        <end position="316"/>
    </location>
</feature>
<comment type="similarity">
    <text evidence="1">Belongs to the glycosyl hydrolase 5 (cellulase A) family.</text>
</comment>
<dbReference type="InterPro" id="IPR009078">
    <property type="entry name" value="Ferritin-like_SF"/>
</dbReference>
<dbReference type="PROSITE" id="PS00368">
    <property type="entry name" value="RIBORED_SMALL"/>
    <property type="match status" value="1"/>
</dbReference>
<dbReference type="GO" id="GO:0009263">
    <property type="term" value="P:deoxyribonucleotide biosynthetic process"/>
    <property type="evidence" value="ECO:0007669"/>
    <property type="project" value="InterPro"/>
</dbReference>
<keyword evidence="3" id="KW-0378">Hydrolase</keyword>
<dbReference type="OrthoDB" id="1887033at2759"/>
<dbReference type="Proteomes" id="UP001152797">
    <property type="component" value="Unassembled WGS sequence"/>
</dbReference>
<dbReference type="InterPro" id="IPR013780">
    <property type="entry name" value="Glyco_hydro_b"/>
</dbReference>
<dbReference type="InterPro" id="IPR012348">
    <property type="entry name" value="RNR-like"/>
</dbReference>
<gene>
    <name evidence="10" type="ORF">C1SCF055_LOCUS43350</name>
</gene>
<feature type="transmembrane region" description="Helical" evidence="6">
    <location>
        <begin position="488"/>
        <end position="509"/>
    </location>
</feature>
<keyword evidence="6" id="KW-0472">Membrane</keyword>
<dbReference type="SUPFAM" id="SSF55486">
    <property type="entry name" value="Metalloproteases ('zincins'), catalytic domain"/>
    <property type="match status" value="1"/>
</dbReference>
<dbReference type="InterPro" id="IPR030475">
    <property type="entry name" value="RNR_small_AS"/>
</dbReference>